<sequence>MVSGTRRLSVALHPNWRNTSTFSPYLNRCSRMSGRDLRAFITHCRTQDGAGKHLVWKRDGSVGSRCQPTEYQRLEAALQARRQESETIAQKVQKTLSAARSSKETSLLRQHRQVWSQEHLRLRTAEEAAVSDLEGFVAQLGSTNGLQDHGSTNELQEHGLHLERERELFKMATVEPVLQLRDDLRFRMDELLLQRLTLHPSEGLQIQQQVNLVKQQQGAVTGRLRAELLALEEEMAALGLEDCVACGSEADPEPVPGEVLEADCPYPELKLSVLQSFQTLAESYRSRQRGITERMGGMDRCCGWSASDHLCFQWTVGQYGPDLPNHRALCADMLLRLLPHRTRQDLMDHERAWDWLRFSQAQLRALAQAGQRDRGELLARALVTLEEARLAHQEELLLHRERRLQLDTCTQLRDKVQQWRARQEEVSQLEALMAARRQEEEERRLGRRRDSEASVRSHQRDKLKEFYARQQDRKERLERRDEERLALLRSSMEEQARRDQERVRYREETLQLRRQEREAGELQRQREQEETRTRLEALRSQVAVVAEADPERMMGETEAWRSRQNEGCEPQKPLYNINTYTDSQIVSDPRVRVEQALREAGLHQTPYARQVLADIRPPRAPRRDTVSAGLRTDSTPGSYEGK</sequence>
<evidence type="ECO:0000256" key="1">
    <source>
        <dbReference type="ARBA" id="ARBA00023054"/>
    </source>
</evidence>
<gene>
    <name evidence="3" type="primary">CCDC148</name>
</gene>
<accession>A0A8C4ZTX5</accession>
<feature type="region of interest" description="Disordered" evidence="2">
    <location>
        <begin position="612"/>
        <end position="642"/>
    </location>
</feature>
<evidence type="ECO:0000313" key="3">
    <source>
        <dbReference type="Ensembl" id="ENSGMOP00000020608.2"/>
    </source>
</evidence>
<proteinExistence type="predicted"/>
<protein>
    <submittedName>
        <fullName evidence="3">Coiled-coil domain containing 148</fullName>
    </submittedName>
</protein>
<keyword evidence="1" id="KW-0175">Coiled coil</keyword>
<dbReference type="Ensembl" id="ENSGMOT00000021112.2">
    <property type="protein sequence ID" value="ENSGMOP00000020608.2"/>
    <property type="gene ID" value="ENSGMOG00000019161.2"/>
</dbReference>
<dbReference type="AlphaFoldDB" id="A0A8C4ZTX5"/>
<dbReference type="PANTHER" id="PTHR21549:SF1">
    <property type="entry name" value="COILED-COIL DOMAIN-CONTAINING PROTEIN 148"/>
    <property type="match status" value="1"/>
</dbReference>
<dbReference type="OMA" id="KLKKYWA"/>
<reference evidence="3" key="1">
    <citation type="submission" date="2025-08" db="UniProtKB">
        <authorList>
            <consortium name="Ensembl"/>
        </authorList>
    </citation>
    <scope>IDENTIFICATION</scope>
</reference>
<feature type="region of interest" description="Disordered" evidence="2">
    <location>
        <begin position="440"/>
        <end position="468"/>
    </location>
</feature>
<dbReference type="PANTHER" id="PTHR21549">
    <property type="entry name" value="MUTATED IN BLADDER CANCER 1"/>
    <property type="match status" value="1"/>
</dbReference>
<feature type="compositionally biased region" description="Polar residues" evidence="2">
    <location>
        <begin position="632"/>
        <end position="642"/>
    </location>
</feature>
<dbReference type="InterPro" id="IPR039902">
    <property type="entry name" value="CCDC148/CCDC112"/>
</dbReference>
<organism evidence="3 4">
    <name type="scientific">Gadus morhua</name>
    <name type="common">Atlantic cod</name>
    <dbReference type="NCBI Taxonomy" id="8049"/>
    <lineage>
        <taxon>Eukaryota</taxon>
        <taxon>Metazoa</taxon>
        <taxon>Chordata</taxon>
        <taxon>Craniata</taxon>
        <taxon>Vertebrata</taxon>
        <taxon>Euteleostomi</taxon>
        <taxon>Actinopterygii</taxon>
        <taxon>Neopterygii</taxon>
        <taxon>Teleostei</taxon>
        <taxon>Neoteleostei</taxon>
        <taxon>Acanthomorphata</taxon>
        <taxon>Zeiogadaria</taxon>
        <taxon>Gadariae</taxon>
        <taxon>Gadiformes</taxon>
        <taxon>Gadoidei</taxon>
        <taxon>Gadidae</taxon>
        <taxon>Gadus</taxon>
    </lineage>
</organism>
<evidence type="ECO:0000256" key="2">
    <source>
        <dbReference type="SAM" id="MobiDB-lite"/>
    </source>
</evidence>
<keyword evidence="4" id="KW-1185">Reference proteome</keyword>
<reference evidence="3" key="2">
    <citation type="submission" date="2025-09" db="UniProtKB">
        <authorList>
            <consortium name="Ensembl"/>
        </authorList>
    </citation>
    <scope>IDENTIFICATION</scope>
</reference>
<dbReference type="GeneTree" id="ENSGT00940000153988"/>
<name>A0A8C4ZTX5_GADMO</name>
<dbReference type="Proteomes" id="UP000694546">
    <property type="component" value="Chromosome 20"/>
</dbReference>
<evidence type="ECO:0000313" key="4">
    <source>
        <dbReference type="Proteomes" id="UP000694546"/>
    </source>
</evidence>